<dbReference type="OrthoDB" id="9762066at2"/>
<dbReference type="InterPro" id="IPR036156">
    <property type="entry name" value="Beta-gal/glucu_dom_sf"/>
</dbReference>
<dbReference type="SUPFAM" id="SSF51445">
    <property type="entry name" value="(Trans)glycosidases"/>
    <property type="match status" value="1"/>
</dbReference>
<dbReference type="EMBL" id="FOWD01000001">
    <property type="protein sequence ID" value="SFN77355.1"/>
    <property type="molecule type" value="Genomic_DNA"/>
</dbReference>
<dbReference type="Pfam" id="PF02837">
    <property type="entry name" value="Glyco_hydro_2_N"/>
    <property type="match status" value="1"/>
</dbReference>
<dbReference type="InterPro" id="IPR008979">
    <property type="entry name" value="Galactose-bd-like_sf"/>
</dbReference>
<dbReference type="SUPFAM" id="SSF49303">
    <property type="entry name" value="beta-Galactosidase/glucuronidase domain"/>
    <property type="match status" value="1"/>
</dbReference>
<dbReference type="Proteomes" id="UP000198806">
    <property type="component" value="Unassembled WGS sequence"/>
</dbReference>
<dbReference type="STRING" id="1527.SAMN04489757_101172"/>
<feature type="domain" description="Glycosyl hydrolases family 2 sugar binding" evidence="6">
    <location>
        <begin position="97"/>
        <end position="174"/>
    </location>
</feature>
<dbReference type="InterPro" id="IPR013783">
    <property type="entry name" value="Ig-like_fold"/>
</dbReference>
<feature type="domain" description="Glycoside hydrolase family 2 catalytic" evidence="5">
    <location>
        <begin position="354"/>
        <end position="513"/>
    </location>
</feature>
<dbReference type="PANTHER" id="PTHR42732:SF2">
    <property type="entry name" value="BETA-MANNOSIDASE"/>
    <property type="match status" value="1"/>
</dbReference>
<accession>A0A1I5BRI0</accession>
<evidence type="ECO:0000313" key="7">
    <source>
        <dbReference type="EMBL" id="SFN77355.1"/>
    </source>
</evidence>
<dbReference type="InterPro" id="IPR006104">
    <property type="entry name" value="Glyco_hydro_2_N"/>
</dbReference>
<dbReference type="Pfam" id="PF00703">
    <property type="entry name" value="Glyco_hydro_2"/>
    <property type="match status" value="1"/>
</dbReference>
<name>A0A1I5BRI0_9FIRM</name>
<protein>
    <submittedName>
        <fullName evidence="7">Glycosyl hydrolases family 2</fullName>
    </submittedName>
</protein>
<dbReference type="InterPro" id="IPR006102">
    <property type="entry name" value="Ig-like_GH2"/>
</dbReference>
<evidence type="ECO:0000313" key="8">
    <source>
        <dbReference type="Proteomes" id="UP000198806"/>
    </source>
</evidence>
<dbReference type="Gene3D" id="3.20.20.80">
    <property type="entry name" value="Glycosidases"/>
    <property type="match status" value="1"/>
</dbReference>
<dbReference type="PANTHER" id="PTHR42732">
    <property type="entry name" value="BETA-GALACTOSIDASE"/>
    <property type="match status" value="1"/>
</dbReference>
<dbReference type="SUPFAM" id="SSF49785">
    <property type="entry name" value="Galactose-binding domain-like"/>
    <property type="match status" value="1"/>
</dbReference>
<evidence type="ECO:0000259" key="5">
    <source>
        <dbReference type="Pfam" id="PF02836"/>
    </source>
</evidence>
<dbReference type="Pfam" id="PF02836">
    <property type="entry name" value="Glyco_hydro_2_C"/>
    <property type="match status" value="1"/>
</dbReference>
<dbReference type="InterPro" id="IPR017853">
    <property type="entry name" value="GH"/>
</dbReference>
<proteinExistence type="inferred from homology"/>
<evidence type="ECO:0000256" key="2">
    <source>
        <dbReference type="ARBA" id="ARBA00022801"/>
    </source>
</evidence>
<keyword evidence="3" id="KW-0326">Glycosidase</keyword>
<comment type="similarity">
    <text evidence="1">Belongs to the glycosyl hydrolase 2 family.</text>
</comment>
<dbReference type="GO" id="GO:0005975">
    <property type="term" value="P:carbohydrate metabolic process"/>
    <property type="evidence" value="ECO:0007669"/>
    <property type="project" value="InterPro"/>
</dbReference>
<evidence type="ECO:0000259" key="6">
    <source>
        <dbReference type="Pfam" id="PF02837"/>
    </source>
</evidence>
<evidence type="ECO:0000256" key="1">
    <source>
        <dbReference type="ARBA" id="ARBA00007401"/>
    </source>
</evidence>
<dbReference type="Gene3D" id="2.60.120.260">
    <property type="entry name" value="Galactose-binding domain-like"/>
    <property type="match status" value="1"/>
</dbReference>
<keyword evidence="2 7" id="KW-0378">Hydrolase</keyword>
<dbReference type="InterPro" id="IPR051913">
    <property type="entry name" value="GH2_Domain-Containing"/>
</dbReference>
<dbReference type="Gene3D" id="2.60.40.10">
    <property type="entry name" value="Immunoglobulins"/>
    <property type="match status" value="1"/>
</dbReference>
<keyword evidence="8" id="KW-1185">Reference proteome</keyword>
<dbReference type="AlphaFoldDB" id="A0A1I5BRI0"/>
<gene>
    <name evidence="7" type="ORF">SAMN04489757_101172</name>
</gene>
<reference evidence="7 8" key="1">
    <citation type="submission" date="2016-10" db="EMBL/GenBank/DDBJ databases">
        <authorList>
            <person name="de Groot N.N."/>
        </authorList>
    </citation>
    <scope>NUCLEOTIDE SEQUENCE [LARGE SCALE GENOMIC DNA]</scope>
    <source>
        <strain evidence="7 8">DSM 1283</strain>
    </source>
</reference>
<dbReference type="InterPro" id="IPR006103">
    <property type="entry name" value="Glyco_hydro_2_cat"/>
</dbReference>
<organism evidence="7 8">
    <name type="scientific">Anaerocolumna aminovalerica</name>
    <dbReference type="NCBI Taxonomy" id="1527"/>
    <lineage>
        <taxon>Bacteria</taxon>
        <taxon>Bacillati</taxon>
        <taxon>Bacillota</taxon>
        <taxon>Clostridia</taxon>
        <taxon>Lachnospirales</taxon>
        <taxon>Lachnospiraceae</taxon>
        <taxon>Anaerocolumna</taxon>
    </lineage>
</organism>
<feature type="domain" description="Glycoside hydrolase family 2 immunoglobulin-like beta-sandwich" evidence="4">
    <location>
        <begin position="205"/>
        <end position="316"/>
    </location>
</feature>
<evidence type="ECO:0000259" key="4">
    <source>
        <dbReference type="Pfam" id="PF00703"/>
    </source>
</evidence>
<evidence type="ECO:0000256" key="3">
    <source>
        <dbReference type="ARBA" id="ARBA00023295"/>
    </source>
</evidence>
<dbReference type="GO" id="GO:0004553">
    <property type="term" value="F:hydrolase activity, hydrolyzing O-glycosyl compounds"/>
    <property type="evidence" value="ECO:0007669"/>
    <property type="project" value="InterPro"/>
</dbReference>
<dbReference type="RefSeq" id="WP_091683643.1">
    <property type="nucleotide sequence ID" value="NZ_BAABFM010000003.1"/>
</dbReference>
<sequence>MKLRDAIRTMKFKDKNKNHHKLYTTWGEHLDPDHVLEEYPRPQLKRDNYTILNGYWDYCITKDSAMPEHYDCKILVPFSPESMLSEVNKQLMPEEFLWYKRKITIDTLPDNKRCILHFGAVDQFCEVYFNNKKVKEHMGGYLPFSIDLTEEIEKGENILILKVADDSDTSYHSRGKQKLDRGGMFYTAQSGIWQTVWMEWVPKIYIESIKITPLVLQSAVEVNILINNSNTLDLHKKDDNSSNRNSDSMISGEIECIEFHIDVYAKGTLIISESSEYPNVVIPMSNFEYWSPENPFLYDVVITAGEDRVETYFAMRIIEIKMDSEGIPRIYLNHKPYFQNGILDQGYWPDGLYTAPSDEALIFDILKTKELGFNMIRKHIKIEPLRWYYHCDRLGILVWQDMVNGGEKYNELIVGYLPTLFPSSAKLLKDKHYRLFGRKNEEGRKEWLKECEDTVNHLYNSPSIVVWVPFNEAWGQFDAKKIYARLKEMDKTRLVDHASGWYDQKCGDFKSIHNYFHKLKIKSEKRPTVLSEFGGFACYIKEHSYSWKIYGYRIYMNEEDLNKDFQKMFAQDIAELKKKGLCAAVYTQLSDVEDEVNGLFTYDRKICKVKPLMNIIR</sequence>